<dbReference type="RefSeq" id="WP_115334411.1">
    <property type="nucleotide sequence ID" value="NZ_CP132914.1"/>
</dbReference>
<dbReference type="GeneID" id="301338620"/>
<sequence>MLNIDFILKNVPPLPSIKAKWVSIYLEPILGSGERLTIIVATITSTGNVLVKPAIRKEVVDAMYDAKAPSFNKMVEMIANSLEQHLKRTGEFHSWVAPVSGITLGIERAAASATTAGILRQAVSLSSSLSSLHDEAESIALKSDIGKDKWSTQLIDAVLSKDPRRQIFFNQNYSFEDGHRPAKIFYLSDTAAINTGKLFPQNLNTLVIDSKAKISDLSLIKKHGNFFERDSHEMLIFRPTDDDPAYSDKNIQTIHSAFLTLQDLADTYDVKIQPVYSIEEAASIILSTAA</sequence>
<accession>A0AA50KFR2</accession>
<name>A0AA50KFR2_9GAMM</name>
<proteinExistence type="predicted"/>
<gene>
    <name evidence="1" type="ORF">RA178_05510</name>
</gene>
<dbReference type="AlphaFoldDB" id="A0AA50KFR2"/>
<organism evidence="1">
    <name type="scientific">Shewanella oncorhynchi</name>
    <dbReference type="NCBI Taxonomy" id="2726434"/>
    <lineage>
        <taxon>Bacteria</taxon>
        <taxon>Pseudomonadati</taxon>
        <taxon>Pseudomonadota</taxon>
        <taxon>Gammaproteobacteria</taxon>
        <taxon>Alteromonadales</taxon>
        <taxon>Shewanellaceae</taxon>
        <taxon>Shewanella</taxon>
    </lineage>
</organism>
<dbReference type="KEGG" id="sog:RA178_05510"/>
<protein>
    <submittedName>
        <fullName evidence="1">Uncharacterized protein</fullName>
    </submittedName>
</protein>
<dbReference type="Proteomes" id="UP001236800">
    <property type="component" value="Chromosome"/>
</dbReference>
<reference evidence="1" key="1">
    <citation type="submission" date="2023-08" db="EMBL/GenBank/DDBJ databases">
        <title>Complete genome sequence of Shewanella oncorhynchi Z-P2, a siderophore putrebactin-producing bacterium.</title>
        <authorList>
            <person name="Zhang Y."/>
        </authorList>
    </citation>
    <scope>NUCLEOTIDE SEQUENCE</scope>
    <source>
        <strain evidence="1">Z-P2</strain>
    </source>
</reference>
<evidence type="ECO:0000313" key="1">
    <source>
        <dbReference type="EMBL" id="WMB74074.1"/>
    </source>
</evidence>
<dbReference type="EMBL" id="CP132914">
    <property type="protein sequence ID" value="WMB74074.1"/>
    <property type="molecule type" value="Genomic_DNA"/>
</dbReference>